<dbReference type="PANTHER" id="PTHR44196:SF1">
    <property type="entry name" value="DEHYDROGENASE_REDUCTASE SDR FAMILY MEMBER 7B"/>
    <property type="match status" value="1"/>
</dbReference>
<dbReference type="SMART" id="SM00822">
    <property type="entry name" value="PKS_KR"/>
    <property type="match status" value="1"/>
</dbReference>
<reference evidence="4 5" key="1">
    <citation type="submission" date="2020-07" db="EMBL/GenBank/DDBJ databases">
        <title>Complete Genome Sequence of an acetic acid bacterium, Acetobacter aceti JCM20276.</title>
        <authorList>
            <person name="Hirose Y."/>
            <person name="Mihara H."/>
        </authorList>
    </citation>
    <scope>NUCLEOTIDE SEQUENCE [LARGE SCALE GENOMIC DNA]</scope>
    <source>
        <strain evidence="4 5">JCM20276</strain>
    </source>
</reference>
<evidence type="ECO:0000313" key="5">
    <source>
        <dbReference type="Proteomes" id="UP000515220"/>
    </source>
</evidence>
<keyword evidence="2" id="KW-0560">Oxidoreductase</keyword>
<name>A0A6S6PSN9_ACEAC</name>
<evidence type="ECO:0000256" key="1">
    <source>
        <dbReference type="ARBA" id="ARBA00006484"/>
    </source>
</evidence>
<dbReference type="EMBL" id="AP023326">
    <property type="protein sequence ID" value="BCI67732.1"/>
    <property type="molecule type" value="Genomic_DNA"/>
</dbReference>
<dbReference type="CDD" id="cd05233">
    <property type="entry name" value="SDR_c"/>
    <property type="match status" value="1"/>
</dbReference>
<dbReference type="InterPro" id="IPR002347">
    <property type="entry name" value="SDR_fam"/>
</dbReference>
<dbReference type="GO" id="GO:0016491">
    <property type="term" value="F:oxidoreductase activity"/>
    <property type="evidence" value="ECO:0007669"/>
    <property type="project" value="UniProtKB-KW"/>
</dbReference>
<dbReference type="AlphaFoldDB" id="A0A6S6PSN9"/>
<sequence>MCSNWTYSPVFQGQTMTKATDFCETPRSGARLPRAVVTGGSGGIGHLVVRDLLRCGYEVVALSRRAPPLSDPHLFHIVCDLADTNEIERAGSEIVRANVPIAALVHCAGIIEPGAIEGMKADALQRQLAVNLTAPIFLTSLLLPIMKRGGHIAFVNSLAAVYPLPESSVYAAAKAALRSFALALTIEVKPRKISVSSVFPGAVDTPMLEQEMQSGGSVLNFVNPPATPESVAATVIKAIGRSHGGEYFRPAIDGVFGRICMCWPELLRFVLPLFTWIGKRGVKKHARLKKKL</sequence>
<dbReference type="PRINTS" id="PR00081">
    <property type="entry name" value="GDHRDH"/>
</dbReference>
<dbReference type="Proteomes" id="UP000515220">
    <property type="component" value="Chromosome"/>
</dbReference>
<dbReference type="Pfam" id="PF00106">
    <property type="entry name" value="adh_short"/>
    <property type="match status" value="1"/>
</dbReference>
<dbReference type="GO" id="GO:0016020">
    <property type="term" value="C:membrane"/>
    <property type="evidence" value="ECO:0007669"/>
    <property type="project" value="TreeGrafter"/>
</dbReference>
<proteinExistence type="inferred from homology"/>
<comment type="similarity">
    <text evidence="1">Belongs to the short-chain dehydrogenases/reductases (SDR) family.</text>
</comment>
<feature type="domain" description="Ketoreductase" evidence="3">
    <location>
        <begin position="35"/>
        <end position="202"/>
    </location>
</feature>
<organism evidence="4 5">
    <name type="scientific">Acetobacter aceti</name>
    <dbReference type="NCBI Taxonomy" id="435"/>
    <lineage>
        <taxon>Bacteria</taxon>
        <taxon>Pseudomonadati</taxon>
        <taxon>Pseudomonadota</taxon>
        <taxon>Alphaproteobacteria</taxon>
        <taxon>Acetobacterales</taxon>
        <taxon>Acetobacteraceae</taxon>
        <taxon>Acetobacter</taxon>
        <taxon>Acetobacter subgen. Acetobacter</taxon>
    </lineage>
</organism>
<evidence type="ECO:0000256" key="2">
    <source>
        <dbReference type="ARBA" id="ARBA00023002"/>
    </source>
</evidence>
<gene>
    <name evidence="4" type="ORF">AAJCM20276_23560</name>
</gene>
<accession>A0A6S6PSN9</accession>
<dbReference type="Gene3D" id="3.40.50.720">
    <property type="entry name" value="NAD(P)-binding Rossmann-like Domain"/>
    <property type="match status" value="1"/>
</dbReference>
<dbReference type="InterPro" id="IPR036291">
    <property type="entry name" value="NAD(P)-bd_dom_sf"/>
</dbReference>
<evidence type="ECO:0000259" key="3">
    <source>
        <dbReference type="SMART" id="SM00822"/>
    </source>
</evidence>
<dbReference type="SUPFAM" id="SSF51735">
    <property type="entry name" value="NAD(P)-binding Rossmann-fold domains"/>
    <property type="match status" value="1"/>
</dbReference>
<dbReference type="PANTHER" id="PTHR44196">
    <property type="entry name" value="DEHYDROGENASE/REDUCTASE SDR FAMILY MEMBER 7B"/>
    <property type="match status" value="1"/>
</dbReference>
<protein>
    <recommendedName>
        <fullName evidence="3">Ketoreductase domain-containing protein</fullName>
    </recommendedName>
</protein>
<dbReference type="InterPro" id="IPR057326">
    <property type="entry name" value="KR_dom"/>
</dbReference>
<evidence type="ECO:0000313" key="4">
    <source>
        <dbReference type="EMBL" id="BCI67732.1"/>
    </source>
</evidence>